<evidence type="ECO:0000256" key="1">
    <source>
        <dbReference type="SAM" id="MobiDB-lite"/>
    </source>
</evidence>
<keyword evidence="4" id="KW-1185">Reference proteome</keyword>
<organism evidence="3 4">
    <name type="scientific">Dyella choica</name>
    <dbReference type="NCBI Taxonomy" id="1927959"/>
    <lineage>
        <taxon>Bacteria</taxon>
        <taxon>Pseudomonadati</taxon>
        <taxon>Pseudomonadota</taxon>
        <taxon>Gammaproteobacteria</taxon>
        <taxon>Lysobacterales</taxon>
        <taxon>Rhodanobacteraceae</taxon>
        <taxon>Dyella</taxon>
    </lineage>
</organism>
<dbReference type="EMBL" id="RYYV01000004">
    <property type="protein sequence ID" value="RUL77495.1"/>
    <property type="molecule type" value="Genomic_DNA"/>
</dbReference>
<dbReference type="Pfam" id="PF13699">
    <property type="entry name" value="eCIS_core"/>
    <property type="match status" value="1"/>
</dbReference>
<dbReference type="InterPro" id="IPR025295">
    <property type="entry name" value="eCIS_core_dom"/>
</dbReference>
<feature type="region of interest" description="Disordered" evidence="1">
    <location>
        <begin position="1"/>
        <end position="36"/>
    </location>
</feature>
<sequence>MKLRNGPADTAQHQPAATAARQAKGTQAGTPLEESSVNATLQRVDMQARIDRSPRIVSQLRAVQAMLGDAVQRQGNGSQTGLPKPLRTGIESLSGMDMSDVQVHRNSGKPAQLNALAYAQGKDIHLGPGQERHLPHEAWHVVQQRQGRVKETVQTAGVGVNDDVGLEREADVMGARALAGGAGKKQDPRPSPSRQLATAASVQRTAAPVVQRYVTFDARQQEKVVIGRQGMAGYDIGNLDALVDALFGDKRREPEVTHILGPFLVRTADICFDSFESAALWVSTRGREPKQGAAEKSLEVEEKKEEKWKEPGEIVWAFRMEGAPKSPKQLSDVQKLVTPQAAFDATMAELTEDIQGREKEVEALRLQWNSIATKEATRRSENIDKFGKKARKKSLDVRTILTQISSKKDQFDSQIEQGEVFASRVYVDGSNIIPANKRGGTVTGLSAGINFSVGSADHASYFATTFAGKGGIVIRFALDKTEWRKWKIAKSGPQESGIGPRPPNMTTTLNDVAQPGVKYQMEESNQFFNEVVVKSIPAVVTPLPKNNAAWRPTGEELQRTVQRLAKAQLKLEQELEGSDSPDLGAERAQNDVAKQQLAKEWVPGPLESLTELYTAMNLTKNALHSVRRKTGR</sequence>
<dbReference type="RefSeq" id="WP_126683890.1">
    <property type="nucleotide sequence ID" value="NZ_RYYV01000004.1"/>
</dbReference>
<reference evidence="3 4" key="1">
    <citation type="submission" date="2018-12" db="EMBL/GenBank/DDBJ databases">
        <title>Dyella dinghuensis sp. nov. DHOA06 and Dyella choica sp. nov. 4M-K27, isolated from forest soil.</title>
        <authorList>
            <person name="Qiu L.-H."/>
            <person name="Gao Z.-H."/>
        </authorList>
    </citation>
    <scope>NUCLEOTIDE SEQUENCE [LARGE SCALE GENOMIC DNA]</scope>
    <source>
        <strain evidence="3 4">4M-K27</strain>
    </source>
</reference>
<protein>
    <submittedName>
        <fullName evidence="3">DUF4157 domain-containing protein</fullName>
    </submittedName>
</protein>
<evidence type="ECO:0000259" key="2">
    <source>
        <dbReference type="Pfam" id="PF13699"/>
    </source>
</evidence>
<dbReference type="Proteomes" id="UP000274358">
    <property type="component" value="Unassembled WGS sequence"/>
</dbReference>
<proteinExistence type="predicted"/>
<dbReference type="AlphaFoldDB" id="A0A432M7T8"/>
<feature type="domain" description="eCIS core" evidence="2">
    <location>
        <begin position="82"/>
        <end position="147"/>
    </location>
</feature>
<feature type="compositionally biased region" description="Polar residues" evidence="1">
    <location>
        <begin position="24"/>
        <end position="36"/>
    </location>
</feature>
<comment type="caution">
    <text evidence="3">The sequence shown here is derived from an EMBL/GenBank/DDBJ whole genome shotgun (WGS) entry which is preliminary data.</text>
</comment>
<dbReference type="OrthoDB" id="292792at2"/>
<evidence type="ECO:0000313" key="3">
    <source>
        <dbReference type="EMBL" id="RUL77495.1"/>
    </source>
</evidence>
<evidence type="ECO:0000313" key="4">
    <source>
        <dbReference type="Proteomes" id="UP000274358"/>
    </source>
</evidence>
<name>A0A432M7T8_9GAMM</name>
<accession>A0A432M7T8</accession>
<gene>
    <name evidence="3" type="ORF">EKH80_06280</name>
</gene>